<dbReference type="AlphaFoldDB" id="G2Q906"/>
<reference evidence="2 3" key="1">
    <citation type="journal article" date="2011" name="Nat. Biotechnol.">
        <title>Comparative genomic analysis of the thermophilic biomass-degrading fungi Myceliophthora thermophila and Thielavia terrestris.</title>
        <authorList>
            <person name="Berka R.M."/>
            <person name="Grigoriev I.V."/>
            <person name="Otillar R."/>
            <person name="Salamov A."/>
            <person name="Grimwood J."/>
            <person name="Reid I."/>
            <person name="Ishmael N."/>
            <person name="John T."/>
            <person name="Darmond C."/>
            <person name="Moisan M.-C."/>
            <person name="Henrissat B."/>
            <person name="Coutinho P.M."/>
            <person name="Lombard V."/>
            <person name="Natvig D.O."/>
            <person name="Lindquist E."/>
            <person name="Schmutz J."/>
            <person name="Lucas S."/>
            <person name="Harris P."/>
            <person name="Powlowski J."/>
            <person name="Bellemare A."/>
            <person name="Taylor D."/>
            <person name="Butler G."/>
            <person name="de Vries R.P."/>
            <person name="Allijn I.E."/>
            <person name="van den Brink J."/>
            <person name="Ushinsky S."/>
            <person name="Storms R."/>
            <person name="Powell A.J."/>
            <person name="Paulsen I.T."/>
            <person name="Elbourne L.D.H."/>
            <person name="Baker S.E."/>
            <person name="Magnuson J."/>
            <person name="LaBoissiere S."/>
            <person name="Clutterbuck A.J."/>
            <person name="Martinez D."/>
            <person name="Wogulis M."/>
            <person name="de Leon A.L."/>
            <person name="Rey M.W."/>
            <person name="Tsang A."/>
        </authorList>
    </citation>
    <scope>NUCLEOTIDE SEQUENCE [LARGE SCALE GENOMIC DNA]</scope>
    <source>
        <strain evidence="3">ATCC 42464 / BCRC 31852 / DSM 1799</strain>
    </source>
</reference>
<feature type="compositionally biased region" description="Basic and acidic residues" evidence="1">
    <location>
        <begin position="173"/>
        <end position="191"/>
    </location>
</feature>
<dbReference type="RefSeq" id="XP_003662395.1">
    <property type="nucleotide sequence ID" value="XM_003662347.1"/>
</dbReference>
<dbReference type="CDD" id="cd01283">
    <property type="entry name" value="cytidine_deaminase"/>
    <property type="match status" value="1"/>
</dbReference>
<dbReference type="GeneID" id="11512517"/>
<evidence type="ECO:0000313" key="3">
    <source>
        <dbReference type="Proteomes" id="UP000007322"/>
    </source>
</evidence>
<keyword evidence="3" id="KW-1185">Reference proteome</keyword>
<dbReference type="InterPro" id="IPR016193">
    <property type="entry name" value="Cytidine_deaminase-like"/>
</dbReference>
<organism evidence="2 3">
    <name type="scientific">Thermothelomyces thermophilus (strain ATCC 42464 / BCRC 31852 / DSM 1799)</name>
    <name type="common">Sporotrichum thermophile</name>
    <dbReference type="NCBI Taxonomy" id="573729"/>
    <lineage>
        <taxon>Eukaryota</taxon>
        <taxon>Fungi</taxon>
        <taxon>Dikarya</taxon>
        <taxon>Ascomycota</taxon>
        <taxon>Pezizomycotina</taxon>
        <taxon>Sordariomycetes</taxon>
        <taxon>Sordariomycetidae</taxon>
        <taxon>Sordariales</taxon>
        <taxon>Chaetomiaceae</taxon>
        <taxon>Thermothelomyces</taxon>
    </lineage>
</organism>
<dbReference type="OrthoDB" id="414540at2759"/>
<dbReference type="STRING" id="573729.G2Q906"/>
<gene>
    <name evidence="2" type="ORF">MYCTH_2302989</name>
</gene>
<dbReference type="Proteomes" id="UP000007322">
    <property type="component" value="Chromosome 2"/>
</dbReference>
<evidence type="ECO:0008006" key="4">
    <source>
        <dbReference type="Google" id="ProtNLM"/>
    </source>
</evidence>
<dbReference type="OMA" id="RYRNDWQ"/>
<dbReference type="EMBL" id="CP003003">
    <property type="protein sequence ID" value="AEO57150.1"/>
    <property type="molecule type" value="Genomic_DNA"/>
</dbReference>
<dbReference type="Gene3D" id="3.40.140.10">
    <property type="entry name" value="Cytidine Deaminase, domain 2"/>
    <property type="match status" value="1"/>
</dbReference>
<proteinExistence type="predicted"/>
<name>G2Q906_THET4</name>
<dbReference type="GO" id="GO:0006139">
    <property type="term" value="P:nucleobase-containing compound metabolic process"/>
    <property type="evidence" value="ECO:0007669"/>
    <property type="project" value="UniProtKB-ARBA"/>
</dbReference>
<feature type="region of interest" description="Disordered" evidence="1">
    <location>
        <begin position="171"/>
        <end position="191"/>
    </location>
</feature>
<evidence type="ECO:0000313" key="2">
    <source>
        <dbReference type="EMBL" id="AEO57150.1"/>
    </source>
</evidence>
<evidence type="ECO:0000256" key="1">
    <source>
        <dbReference type="SAM" id="MobiDB-lite"/>
    </source>
</evidence>
<dbReference type="eggNOG" id="ENOG502ST2E">
    <property type="taxonomic scope" value="Eukaryota"/>
</dbReference>
<dbReference type="GO" id="GO:0003824">
    <property type="term" value="F:catalytic activity"/>
    <property type="evidence" value="ECO:0007669"/>
    <property type="project" value="InterPro"/>
</dbReference>
<dbReference type="HOGENOM" id="CLU_097262_4_1_1"/>
<dbReference type="KEGG" id="mtm:MYCTH_2302989"/>
<dbReference type="InParanoid" id="G2Q906"/>
<dbReference type="VEuPathDB" id="FungiDB:MYCTH_2302989"/>
<accession>G2Q906</accession>
<protein>
    <recommendedName>
        <fullName evidence="4">CMP/dCMP-type deaminase domain-containing protein</fullName>
    </recommendedName>
</protein>
<sequence length="191" mass="20640">MTTSSPKTGPTATATTTTHLDPELFDLCVRAFAGVPVADDNHTVAAAVRSRRTGETVVALNVYHFTGGPCAELCAFGAAAARGVLPTDVETIIAVCRRQKEQQQQQQLQKGPWDGAGDGDVVFRVINPCGRCAQTMLDYNPEIGVIVMDRHGREVKTRARDLVAYPSVWEDGNTGREEKRKALEAGRTGEE</sequence>
<dbReference type="SUPFAM" id="SSF53927">
    <property type="entry name" value="Cytidine deaminase-like"/>
    <property type="match status" value="1"/>
</dbReference>